<comment type="caution">
    <text evidence="2">The sequence shown here is derived from an EMBL/GenBank/DDBJ whole genome shotgun (WGS) entry which is preliminary data.</text>
</comment>
<dbReference type="Proteomes" id="UP001407347">
    <property type="component" value="Unassembled WGS sequence"/>
</dbReference>
<protein>
    <submittedName>
        <fullName evidence="2">Uncharacterized protein</fullName>
    </submittedName>
</protein>
<accession>A0ABU9ZUD6</accession>
<evidence type="ECO:0000256" key="1">
    <source>
        <dbReference type="SAM" id="MobiDB-lite"/>
    </source>
</evidence>
<organism evidence="2 3">
    <name type="scientific">Methylobacterium ajmalii</name>
    <dbReference type="NCBI Taxonomy" id="2738439"/>
    <lineage>
        <taxon>Bacteria</taxon>
        <taxon>Pseudomonadati</taxon>
        <taxon>Pseudomonadota</taxon>
        <taxon>Alphaproteobacteria</taxon>
        <taxon>Hyphomicrobiales</taxon>
        <taxon>Methylobacteriaceae</taxon>
        <taxon>Methylobacterium</taxon>
    </lineage>
</organism>
<name>A0ABU9ZUD6_9HYPH</name>
<reference evidence="2 3" key="1">
    <citation type="journal article" date="2023" name="PLoS ONE">
        <title>Complete genome assembly of Hawai'i environmental nontuberculous mycobacteria reveals unexpected co-isolation with methylobacteria.</title>
        <authorList>
            <person name="Hendrix J."/>
            <person name="Epperson L.E."/>
            <person name="Tong E.I."/>
            <person name="Chan Y.L."/>
            <person name="Hasan N.A."/>
            <person name="Dawrs S.N."/>
            <person name="Norton G.J."/>
            <person name="Virdi R."/>
            <person name="Crooks J.L."/>
            <person name="Chan E.D."/>
            <person name="Honda J.R."/>
            <person name="Strong M."/>
        </authorList>
    </citation>
    <scope>NUCLEOTIDE SEQUENCE [LARGE SCALE GENOMIC DNA]</scope>
    <source>
        <strain evidence="2 3">NJH_HI04-1</strain>
    </source>
</reference>
<evidence type="ECO:0000313" key="3">
    <source>
        <dbReference type="Proteomes" id="UP001407347"/>
    </source>
</evidence>
<keyword evidence="3" id="KW-1185">Reference proteome</keyword>
<dbReference type="EMBL" id="JAQYXP010000002">
    <property type="protein sequence ID" value="MEN3234702.1"/>
    <property type="molecule type" value="Genomic_DNA"/>
</dbReference>
<gene>
    <name evidence="2" type="ORF">PUR29_13965</name>
</gene>
<feature type="region of interest" description="Disordered" evidence="1">
    <location>
        <begin position="122"/>
        <end position="143"/>
    </location>
</feature>
<sequence length="143" mass="14943">MAAHDRIPSAASTAALDAATRALSDGYMAGLSYGAALPEPARPAYPGEPAAYAAIRERVEQSSADRLAALEECRAAFRVIEISLRSGDPASVQDALETAITYGGLAAGFVEEALRRIYGQPPALPAGVTSLDDERARRAGRRA</sequence>
<proteinExistence type="predicted"/>
<dbReference type="RefSeq" id="WP_346013014.1">
    <property type="nucleotide sequence ID" value="NZ_JAQYXP010000002.1"/>
</dbReference>
<evidence type="ECO:0000313" key="2">
    <source>
        <dbReference type="EMBL" id="MEN3234702.1"/>
    </source>
</evidence>